<feature type="compositionally biased region" description="Polar residues" evidence="5">
    <location>
        <begin position="290"/>
        <end position="304"/>
    </location>
</feature>
<dbReference type="FunFam" id="3.40.50.10490:FF:000030">
    <property type="entry name" value="30S ribosomal protein S2"/>
    <property type="match status" value="1"/>
</dbReference>
<name>A0A0B7MWJ4_9FUNG</name>
<protein>
    <recommendedName>
        <fullName evidence="4">Small ribosomal subunit protein uS2</fullName>
    </recommendedName>
</protein>
<keyword evidence="3" id="KW-0687">Ribonucleoprotein</keyword>
<dbReference type="PRINTS" id="PR00395">
    <property type="entry name" value="RIBOSOMALS2"/>
</dbReference>
<dbReference type="AlphaFoldDB" id="A0A0B7MWJ4"/>
<dbReference type="InterPro" id="IPR023591">
    <property type="entry name" value="Ribosomal_uS2_flav_dom_sf"/>
</dbReference>
<evidence type="ECO:0000313" key="6">
    <source>
        <dbReference type="EMBL" id="CEP07665.1"/>
    </source>
</evidence>
<feature type="region of interest" description="Disordered" evidence="5">
    <location>
        <begin position="264"/>
        <end position="310"/>
    </location>
</feature>
<dbReference type="Proteomes" id="UP000054107">
    <property type="component" value="Unassembled WGS sequence"/>
</dbReference>
<dbReference type="InterPro" id="IPR001865">
    <property type="entry name" value="Ribosomal_uS2"/>
</dbReference>
<dbReference type="OrthoDB" id="414863at2759"/>
<dbReference type="Pfam" id="PF00318">
    <property type="entry name" value="Ribosomal_S2"/>
    <property type="match status" value="2"/>
</dbReference>
<comment type="similarity">
    <text evidence="1">Belongs to the universal ribosomal protein uS2 family.</text>
</comment>
<keyword evidence="7" id="KW-1185">Reference proteome</keyword>
<proteinExistence type="inferred from homology"/>
<dbReference type="EMBL" id="LN719424">
    <property type="protein sequence ID" value="CEP07665.1"/>
    <property type="molecule type" value="Genomic_DNA"/>
</dbReference>
<accession>A0A0B7MWJ4</accession>
<dbReference type="InterPro" id="IPR005707">
    <property type="entry name" value="Ribosomal_uS2_euk/arc"/>
</dbReference>
<dbReference type="Gene3D" id="3.40.50.10490">
    <property type="entry name" value="Glucose-6-phosphate isomerase like protein, domain 1"/>
    <property type="match status" value="1"/>
</dbReference>
<evidence type="ECO:0000256" key="4">
    <source>
        <dbReference type="ARBA" id="ARBA00035256"/>
    </source>
</evidence>
<dbReference type="SUPFAM" id="SSF52313">
    <property type="entry name" value="Ribosomal protein S2"/>
    <property type="match status" value="1"/>
</dbReference>
<gene>
    <name evidence="6" type="primary">PARPA_00972.1 scaffold 1357</name>
</gene>
<dbReference type="GO" id="GO:0003735">
    <property type="term" value="F:structural constituent of ribosome"/>
    <property type="evidence" value="ECO:0007669"/>
    <property type="project" value="InterPro"/>
</dbReference>
<dbReference type="GO" id="GO:0015935">
    <property type="term" value="C:small ribosomal subunit"/>
    <property type="evidence" value="ECO:0007669"/>
    <property type="project" value="InterPro"/>
</dbReference>
<dbReference type="GO" id="GO:0006412">
    <property type="term" value="P:translation"/>
    <property type="evidence" value="ECO:0007669"/>
    <property type="project" value="InterPro"/>
</dbReference>
<evidence type="ECO:0000313" key="7">
    <source>
        <dbReference type="Proteomes" id="UP000054107"/>
    </source>
</evidence>
<keyword evidence="2" id="KW-0689">Ribosomal protein</keyword>
<organism evidence="6 7">
    <name type="scientific">Parasitella parasitica</name>
    <dbReference type="NCBI Taxonomy" id="35722"/>
    <lineage>
        <taxon>Eukaryota</taxon>
        <taxon>Fungi</taxon>
        <taxon>Fungi incertae sedis</taxon>
        <taxon>Mucoromycota</taxon>
        <taxon>Mucoromycotina</taxon>
        <taxon>Mucoromycetes</taxon>
        <taxon>Mucorales</taxon>
        <taxon>Mucorineae</taxon>
        <taxon>Mucoraceae</taxon>
        <taxon>Parasitella</taxon>
    </lineage>
</organism>
<reference evidence="6 7" key="1">
    <citation type="submission" date="2014-09" db="EMBL/GenBank/DDBJ databases">
        <authorList>
            <person name="Ellenberger Sabrina"/>
        </authorList>
    </citation>
    <scope>NUCLEOTIDE SEQUENCE [LARGE SCALE GENOMIC DNA]</scope>
    <source>
        <strain evidence="6 7">CBS 412.66</strain>
    </source>
</reference>
<sequence length="310" mass="34780">MDAHDTKVPPILEPTENDIALLLAARCHVGTKNVTNRMKKYVFARRADGLQIIHLGKTWEKLILAARVLAILEQESIYITFSTSKARRPAIKLAQYIGGKNNQDKFVPGAFTNGLEEPSVLVCMDPMTDFQAVQESNKCNMPVIAFTNTHCSLKYVDIAIPCNNMGSQSLGLMCWFLSRAVLRLRGDLSYNFAWDILPDMFFYSDVQCEDNEGEQAQESMQKVTAFNQNDFRNEIQYASNNWSENLLNNQGAISGFSAKNWASDIPEERGNPASWADDVLEEDGKEQEGWGNQISNASTSSTPFKSPWDD</sequence>
<dbReference type="CDD" id="cd01425">
    <property type="entry name" value="RPS2"/>
    <property type="match status" value="1"/>
</dbReference>
<evidence type="ECO:0000256" key="2">
    <source>
        <dbReference type="ARBA" id="ARBA00022980"/>
    </source>
</evidence>
<dbReference type="STRING" id="35722.A0A0B7MWJ4"/>
<evidence type="ECO:0000256" key="3">
    <source>
        <dbReference type="ARBA" id="ARBA00023274"/>
    </source>
</evidence>
<evidence type="ECO:0000256" key="1">
    <source>
        <dbReference type="ARBA" id="ARBA00006242"/>
    </source>
</evidence>
<evidence type="ECO:0000256" key="5">
    <source>
        <dbReference type="SAM" id="MobiDB-lite"/>
    </source>
</evidence>
<dbReference type="PANTHER" id="PTHR11489">
    <property type="entry name" value="40S RIBOSOMAL PROTEIN SA"/>
    <property type="match status" value="1"/>
</dbReference>